<dbReference type="InterPro" id="IPR011059">
    <property type="entry name" value="Metal-dep_hydrolase_composite"/>
</dbReference>
<proteinExistence type="inferred from homology"/>
<evidence type="ECO:0000259" key="3">
    <source>
        <dbReference type="Pfam" id="PF01979"/>
    </source>
</evidence>
<name>A0ABW5CRJ0_9HYPH</name>
<dbReference type="InterPro" id="IPR050287">
    <property type="entry name" value="MTA/SAH_deaminase"/>
</dbReference>
<evidence type="ECO:0000256" key="1">
    <source>
        <dbReference type="ARBA" id="ARBA00006745"/>
    </source>
</evidence>
<keyword evidence="2" id="KW-0378">Hydrolase</keyword>
<protein>
    <submittedName>
        <fullName evidence="4">Amidohydrolase family protein</fullName>
    </submittedName>
</protein>
<dbReference type="RefSeq" id="WP_209737404.1">
    <property type="nucleotide sequence ID" value="NZ_CP072611.1"/>
</dbReference>
<dbReference type="InterPro" id="IPR032466">
    <property type="entry name" value="Metal_Hydrolase"/>
</dbReference>
<organism evidence="4 5">
    <name type="scientific">Aureimonas populi</name>
    <dbReference type="NCBI Taxonomy" id="1701758"/>
    <lineage>
        <taxon>Bacteria</taxon>
        <taxon>Pseudomonadati</taxon>
        <taxon>Pseudomonadota</taxon>
        <taxon>Alphaproteobacteria</taxon>
        <taxon>Hyphomicrobiales</taxon>
        <taxon>Aurantimonadaceae</taxon>
        <taxon>Aureimonas</taxon>
    </lineage>
</organism>
<dbReference type="Gene3D" id="2.30.40.10">
    <property type="entry name" value="Urease, subunit C, domain 1"/>
    <property type="match status" value="1"/>
</dbReference>
<dbReference type="PANTHER" id="PTHR43794:SF11">
    <property type="entry name" value="AMIDOHYDROLASE-RELATED DOMAIN-CONTAINING PROTEIN"/>
    <property type="match status" value="1"/>
</dbReference>
<evidence type="ECO:0000256" key="2">
    <source>
        <dbReference type="ARBA" id="ARBA00022801"/>
    </source>
</evidence>
<gene>
    <name evidence="4" type="ORF">ACFSKQ_16020</name>
</gene>
<dbReference type="SUPFAM" id="SSF51338">
    <property type="entry name" value="Composite domain of metallo-dependent hydrolases"/>
    <property type="match status" value="1"/>
</dbReference>
<comment type="caution">
    <text evidence="4">The sequence shown here is derived from an EMBL/GenBank/DDBJ whole genome shotgun (WGS) entry which is preliminary data.</text>
</comment>
<dbReference type="Pfam" id="PF01979">
    <property type="entry name" value="Amidohydro_1"/>
    <property type="match status" value="1"/>
</dbReference>
<feature type="domain" description="Amidohydrolase-related" evidence="3">
    <location>
        <begin position="61"/>
        <end position="444"/>
    </location>
</feature>
<comment type="similarity">
    <text evidence="1">Belongs to the metallo-dependent hydrolases superfamily. ATZ/TRZ family.</text>
</comment>
<dbReference type="Proteomes" id="UP001597371">
    <property type="component" value="Unassembled WGS sequence"/>
</dbReference>
<evidence type="ECO:0000313" key="5">
    <source>
        <dbReference type="Proteomes" id="UP001597371"/>
    </source>
</evidence>
<evidence type="ECO:0000313" key="4">
    <source>
        <dbReference type="EMBL" id="MFD2238960.1"/>
    </source>
</evidence>
<reference evidence="5" key="1">
    <citation type="journal article" date="2019" name="Int. J. Syst. Evol. Microbiol.">
        <title>The Global Catalogue of Microorganisms (GCM) 10K type strain sequencing project: providing services to taxonomists for standard genome sequencing and annotation.</title>
        <authorList>
            <consortium name="The Broad Institute Genomics Platform"/>
            <consortium name="The Broad Institute Genome Sequencing Center for Infectious Disease"/>
            <person name="Wu L."/>
            <person name="Ma J."/>
        </authorList>
    </citation>
    <scope>NUCLEOTIDE SEQUENCE [LARGE SCALE GENOMIC DNA]</scope>
    <source>
        <strain evidence="5">ZS-35-S2</strain>
    </source>
</reference>
<keyword evidence="5" id="KW-1185">Reference proteome</keyword>
<dbReference type="Gene3D" id="3.20.20.140">
    <property type="entry name" value="Metal-dependent hydrolases"/>
    <property type="match status" value="1"/>
</dbReference>
<sequence length="511" mass="56250">MNTVLVEADHILLGFAADGEPDIRPDAALLVEDGTVREVGERRAMLREHREIPHLGGRGKVVIPGLVNAHHHVGLTPFQLGSADHPLELWFASRLALRDVPPRLDTLYSAFEMVASGVTTVQHLHSRAPGDGDAVLRTAGAVLDAYREIGMRASYSFALRDQNRLVYEADEAFLQRLPAGLRPAMAAYFARFALPLGEQVAVFHELYRRTRDEERIAVQIAPSNLHWLSDAALASAAQMADETGAPMHMHLLETPYQRAYAEKRTGGSALEYIHSLGLAGPGLTIGHGVWMSEADIELCAHTGTRICHNCSSNFRLKSGIAPVNRFMAEGIPVALGIDEAGINDDRDMLQEMRLALHVHREPGIESPAPTPAQILQMATEHGAGTTPFGRRIGHLSPGAAADLVLLDWERVTYPYQNPDIALADILVHRARRECVETVMVAGEVIYRDGLFTRVDRGATLEEIARTMGRPDTAEEEERRSLARAVLPHVRTFYEGYLDAPFPPPHTRPNAR</sequence>
<dbReference type="PANTHER" id="PTHR43794">
    <property type="entry name" value="AMINOHYDROLASE SSNA-RELATED"/>
    <property type="match status" value="1"/>
</dbReference>
<dbReference type="EMBL" id="JBHUIJ010000022">
    <property type="protein sequence ID" value="MFD2238960.1"/>
    <property type="molecule type" value="Genomic_DNA"/>
</dbReference>
<accession>A0ABW5CRJ0</accession>
<dbReference type="InterPro" id="IPR006680">
    <property type="entry name" value="Amidohydro-rel"/>
</dbReference>
<dbReference type="SUPFAM" id="SSF51556">
    <property type="entry name" value="Metallo-dependent hydrolases"/>
    <property type="match status" value="1"/>
</dbReference>